<comment type="caution">
    <text evidence="2">The sequence shown here is derived from an EMBL/GenBank/DDBJ whole genome shotgun (WGS) entry which is preliminary data.</text>
</comment>
<dbReference type="AlphaFoldDB" id="A0AAN9TD44"/>
<dbReference type="Proteomes" id="UP001367676">
    <property type="component" value="Unassembled WGS sequence"/>
</dbReference>
<feature type="compositionally biased region" description="Polar residues" evidence="1">
    <location>
        <begin position="134"/>
        <end position="144"/>
    </location>
</feature>
<evidence type="ECO:0000256" key="1">
    <source>
        <dbReference type="SAM" id="MobiDB-lite"/>
    </source>
</evidence>
<evidence type="ECO:0000313" key="3">
    <source>
        <dbReference type="Proteomes" id="UP001367676"/>
    </source>
</evidence>
<proteinExistence type="predicted"/>
<feature type="region of interest" description="Disordered" evidence="1">
    <location>
        <begin position="125"/>
        <end position="144"/>
    </location>
</feature>
<reference evidence="2 3" key="1">
    <citation type="submission" date="2024-03" db="EMBL/GenBank/DDBJ databases">
        <title>Adaptation during the transition from Ophiocordyceps entomopathogen to insect associate is accompanied by gene loss and intensified selection.</title>
        <authorList>
            <person name="Ward C.M."/>
            <person name="Onetto C.A."/>
            <person name="Borneman A.R."/>
        </authorList>
    </citation>
    <scope>NUCLEOTIDE SEQUENCE [LARGE SCALE GENOMIC DNA]</scope>
    <source>
        <strain evidence="2">AWRI1</strain>
        <tissue evidence="2">Single Adult Female</tissue>
    </source>
</reference>
<gene>
    <name evidence="2" type="ORF">V9T40_001209</name>
</gene>
<keyword evidence="3" id="KW-1185">Reference proteome</keyword>
<accession>A0AAN9TD44</accession>
<sequence>MNELKYLVLFVTAIVVISGNILAVSSTSPTTQSTTISVRAEVHPHTNFSAGSKQLYPSTTELTGIQGASSVTPFDAEKFFNSSDLVDHDHLNMTKVFEKLANGSSNVSPLNASSATFKLLPTEKTPKLADEEAQPSSSLNNSNKDAINSMVKQLNQMGLQNLTVTPEKPSSHNFSVGENIHLSNRVTPFVDPSKTNQTNSSETEGDLPENPNDPLQNEYGVIIHASVVS</sequence>
<protein>
    <submittedName>
        <fullName evidence="2">Uncharacterized protein</fullName>
    </submittedName>
</protein>
<organism evidence="2 3">
    <name type="scientific">Parthenolecanium corni</name>
    <dbReference type="NCBI Taxonomy" id="536013"/>
    <lineage>
        <taxon>Eukaryota</taxon>
        <taxon>Metazoa</taxon>
        <taxon>Ecdysozoa</taxon>
        <taxon>Arthropoda</taxon>
        <taxon>Hexapoda</taxon>
        <taxon>Insecta</taxon>
        <taxon>Pterygota</taxon>
        <taxon>Neoptera</taxon>
        <taxon>Paraneoptera</taxon>
        <taxon>Hemiptera</taxon>
        <taxon>Sternorrhyncha</taxon>
        <taxon>Coccoidea</taxon>
        <taxon>Coccidae</taxon>
        <taxon>Parthenolecanium</taxon>
    </lineage>
</organism>
<feature type="region of interest" description="Disordered" evidence="1">
    <location>
        <begin position="183"/>
        <end position="216"/>
    </location>
</feature>
<dbReference type="EMBL" id="JBBCAQ010000034">
    <property type="protein sequence ID" value="KAK7580580.1"/>
    <property type="molecule type" value="Genomic_DNA"/>
</dbReference>
<name>A0AAN9TD44_9HEMI</name>
<feature type="compositionally biased region" description="Polar residues" evidence="1">
    <location>
        <begin position="193"/>
        <end position="202"/>
    </location>
</feature>
<evidence type="ECO:0000313" key="2">
    <source>
        <dbReference type="EMBL" id="KAK7580580.1"/>
    </source>
</evidence>